<dbReference type="PANTHER" id="PTHR45036">
    <property type="entry name" value="METHYLTRANSFERASE LIKE 7B"/>
    <property type="match status" value="1"/>
</dbReference>
<accession>A0ABS8CHJ4</accession>
<organism evidence="2 3">
    <name type="scientific">Pseudogemmobacter faecipullorum</name>
    <dbReference type="NCBI Taxonomy" id="2755041"/>
    <lineage>
        <taxon>Bacteria</taxon>
        <taxon>Pseudomonadati</taxon>
        <taxon>Pseudomonadota</taxon>
        <taxon>Alphaproteobacteria</taxon>
        <taxon>Rhodobacterales</taxon>
        <taxon>Paracoccaceae</taxon>
        <taxon>Pseudogemmobacter</taxon>
    </lineage>
</organism>
<gene>
    <name evidence="2" type="ORF">H0485_01375</name>
</gene>
<keyword evidence="2" id="KW-0489">Methyltransferase</keyword>
<dbReference type="InterPro" id="IPR013216">
    <property type="entry name" value="Methyltransf_11"/>
</dbReference>
<proteinExistence type="predicted"/>
<sequence length="203" mass="22425">MKAAAVTSSYKRWAPVYDTVFGKLLNEGRSRAAARATARGGDVLEVGIGTGLALPLYGPGLRITGIDYSAEMLERAEEKRRAHGLDNVTLRQMDAGQLDFPDASFDTVSVMHVLSVVPDPERALSEIARVCRPGAQVLITNHFAAEKGVLRLAERMIQPLQHQLGWQADFPFERILGDNRLKLLERRPLPPLGVMTWAVLERV</sequence>
<keyword evidence="3" id="KW-1185">Reference proteome</keyword>
<dbReference type="CDD" id="cd02440">
    <property type="entry name" value="AdoMet_MTases"/>
    <property type="match status" value="1"/>
</dbReference>
<dbReference type="Gene3D" id="3.40.50.150">
    <property type="entry name" value="Vaccinia Virus protein VP39"/>
    <property type="match status" value="1"/>
</dbReference>
<keyword evidence="2" id="KW-0808">Transferase</keyword>
<evidence type="ECO:0000259" key="1">
    <source>
        <dbReference type="Pfam" id="PF08241"/>
    </source>
</evidence>
<feature type="domain" description="Methyltransferase type 11" evidence="1">
    <location>
        <begin position="44"/>
        <end position="138"/>
    </location>
</feature>
<dbReference type="Pfam" id="PF08241">
    <property type="entry name" value="Methyltransf_11"/>
    <property type="match status" value="1"/>
</dbReference>
<comment type="caution">
    <text evidence="2">The sequence shown here is derived from an EMBL/GenBank/DDBJ whole genome shotgun (WGS) entry which is preliminary data.</text>
</comment>
<reference evidence="2 3" key="1">
    <citation type="submission" date="2020-07" db="EMBL/GenBank/DDBJ databases">
        <title>Pseudogemmobacter sp. nov., isolated from poultry manure in Taiwan.</title>
        <authorList>
            <person name="Lin S.-Y."/>
            <person name="Tang Y.-S."/>
            <person name="Young C.-C."/>
        </authorList>
    </citation>
    <scope>NUCLEOTIDE SEQUENCE [LARGE SCALE GENOMIC DNA]</scope>
    <source>
        <strain evidence="2 3">CC-YST710</strain>
    </source>
</reference>
<name>A0ABS8CHJ4_9RHOB</name>
<dbReference type="GO" id="GO:0032259">
    <property type="term" value="P:methylation"/>
    <property type="evidence" value="ECO:0007669"/>
    <property type="project" value="UniProtKB-KW"/>
</dbReference>
<protein>
    <submittedName>
        <fullName evidence="2">Class I SAM-dependent methyltransferase</fullName>
    </submittedName>
</protein>
<dbReference type="PANTHER" id="PTHR45036:SF1">
    <property type="entry name" value="METHYLTRANSFERASE LIKE 7A"/>
    <property type="match status" value="1"/>
</dbReference>
<evidence type="ECO:0000313" key="3">
    <source>
        <dbReference type="Proteomes" id="UP001198571"/>
    </source>
</evidence>
<dbReference type="InterPro" id="IPR052356">
    <property type="entry name" value="Thiol_S-MT"/>
</dbReference>
<dbReference type="Proteomes" id="UP001198571">
    <property type="component" value="Unassembled WGS sequence"/>
</dbReference>
<dbReference type="InterPro" id="IPR029063">
    <property type="entry name" value="SAM-dependent_MTases_sf"/>
</dbReference>
<evidence type="ECO:0000313" key="2">
    <source>
        <dbReference type="EMBL" id="MCB5408658.1"/>
    </source>
</evidence>
<dbReference type="GO" id="GO:0008168">
    <property type="term" value="F:methyltransferase activity"/>
    <property type="evidence" value="ECO:0007669"/>
    <property type="project" value="UniProtKB-KW"/>
</dbReference>
<dbReference type="RefSeq" id="WP_226933529.1">
    <property type="nucleotide sequence ID" value="NZ_JACDXX010000001.1"/>
</dbReference>
<dbReference type="SUPFAM" id="SSF53335">
    <property type="entry name" value="S-adenosyl-L-methionine-dependent methyltransferases"/>
    <property type="match status" value="1"/>
</dbReference>
<dbReference type="EMBL" id="JACDXX010000001">
    <property type="protein sequence ID" value="MCB5408658.1"/>
    <property type="molecule type" value="Genomic_DNA"/>
</dbReference>